<organism evidence="1 2">
    <name type="scientific">Hypholoma sublateritium (strain FD-334 SS-4)</name>
    <dbReference type="NCBI Taxonomy" id="945553"/>
    <lineage>
        <taxon>Eukaryota</taxon>
        <taxon>Fungi</taxon>
        <taxon>Dikarya</taxon>
        <taxon>Basidiomycota</taxon>
        <taxon>Agaricomycotina</taxon>
        <taxon>Agaricomycetes</taxon>
        <taxon>Agaricomycetidae</taxon>
        <taxon>Agaricales</taxon>
        <taxon>Agaricineae</taxon>
        <taxon>Strophariaceae</taxon>
        <taxon>Hypholoma</taxon>
    </lineage>
</organism>
<keyword evidence="2" id="KW-1185">Reference proteome</keyword>
<dbReference type="Proteomes" id="UP000054270">
    <property type="component" value="Unassembled WGS sequence"/>
</dbReference>
<name>A0A0D2MR08_HYPSF</name>
<dbReference type="EMBL" id="KN817528">
    <property type="protein sequence ID" value="KJA26433.1"/>
    <property type="molecule type" value="Genomic_DNA"/>
</dbReference>
<evidence type="ECO:0000313" key="2">
    <source>
        <dbReference type="Proteomes" id="UP000054270"/>
    </source>
</evidence>
<dbReference type="OrthoDB" id="3270336at2759"/>
<sequence length="231" mass="26861">MILRLDDKLCDYDIAQELLNQGSPFWTVMDFEPFEILPSPPGISRLRLSSYQFSVEDYRIYCHERAEILRSPRVARQALMRGGILWRLAMEHASFQDVLAGPTPMATVYRQCRSFSGGRDGFCIDDVLTTHEMEVICGVYYVYTGQGTQTAKKSWWPLPDLWDMLTRQPFWQERSEVWFDKRLQELEIGSGLPLTTTQWRSRSKMNSVVRRAIINNTDVSKAFLKDIVLPH</sequence>
<gene>
    <name evidence="1" type="ORF">HYPSUDRAFT_133061</name>
</gene>
<proteinExistence type="predicted"/>
<accession>A0A0D2MR08</accession>
<evidence type="ECO:0000313" key="1">
    <source>
        <dbReference type="EMBL" id="KJA26433.1"/>
    </source>
</evidence>
<dbReference type="OMA" id="RIYCHER"/>
<dbReference type="AlphaFoldDB" id="A0A0D2MR08"/>
<protein>
    <submittedName>
        <fullName evidence="1">Uncharacterized protein</fullName>
    </submittedName>
</protein>
<reference evidence="2" key="1">
    <citation type="submission" date="2014-04" db="EMBL/GenBank/DDBJ databases">
        <title>Evolutionary Origins and Diversification of the Mycorrhizal Mutualists.</title>
        <authorList>
            <consortium name="DOE Joint Genome Institute"/>
            <consortium name="Mycorrhizal Genomics Consortium"/>
            <person name="Kohler A."/>
            <person name="Kuo A."/>
            <person name="Nagy L.G."/>
            <person name="Floudas D."/>
            <person name="Copeland A."/>
            <person name="Barry K.W."/>
            <person name="Cichocki N."/>
            <person name="Veneault-Fourrey C."/>
            <person name="LaButti K."/>
            <person name="Lindquist E.A."/>
            <person name="Lipzen A."/>
            <person name="Lundell T."/>
            <person name="Morin E."/>
            <person name="Murat C."/>
            <person name="Riley R."/>
            <person name="Ohm R."/>
            <person name="Sun H."/>
            <person name="Tunlid A."/>
            <person name="Henrissat B."/>
            <person name="Grigoriev I.V."/>
            <person name="Hibbett D.S."/>
            <person name="Martin F."/>
        </authorList>
    </citation>
    <scope>NUCLEOTIDE SEQUENCE [LARGE SCALE GENOMIC DNA]</scope>
    <source>
        <strain evidence="2">FD-334 SS-4</strain>
    </source>
</reference>